<sequence>MASAITFLSSVIRSIMKFSVPRNRQATANGPWSALPMIKTWSPIISFRQRVASNQWQIRPDFKRSGMGVSYTSRRSFQNGSCSSTMAGSSSLKITFAPMASAIVASSKSMTQPSYPYFSCDMACAFAIFLPLKFTSFIFMPAVSVANRNACGTTGI</sequence>
<protein>
    <submittedName>
        <fullName evidence="1">Uncharacterized protein</fullName>
    </submittedName>
</protein>
<accession>A0A645HW29</accession>
<evidence type="ECO:0000313" key="1">
    <source>
        <dbReference type="EMBL" id="MPN42672.1"/>
    </source>
</evidence>
<dbReference type="EMBL" id="VSSQ01100571">
    <property type="protein sequence ID" value="MPN42672.1"/>
    <property type="molecule type" value="Genomic_DNA"/>
</dbReference>
<reference evidence="1" key="1">
    <citation type="submission" date="2019-08" db="EMBL/GenBank/DDBJ databases">
        <authorList>
            <person name="Kucharzyk K."/>
            <person name="Murdoch R.W."/>
            <person name="Higgins S."/>
            <person name="Loffler F."/>
        </authorList>
    </citation>
    <scope>NUCLEOTIDE SEQUENCE</scope>
</reference>
<dbReference type="AlphaFoldDB" id="A0A645HW29"/>
<proteinExistence type="predicted"/>
<organism evidence="1">
    <name type="scientific">bioreactor metagenome</name>
    <dbReference type="NCBI Taxonomy" id="1076179"/>
    <lineage>
        <taxon>unclassified sequences</taxon>
        <taxon>metagenomes</taxon>
        <taxon>ecological metagenomes</taxon>
    </lineage>
</organism>
<comment type="caution">
    <text evidence="1">The sequence shown here is derived from an EMBL/GenBank/DDBJ whole genome shotgun (WGS) entry which is preliminary data.</text>
</comment>
<name>A0A645HW29_9ZZZZ</name>
<gene>
    <name evidence="1" type="ORF">SDC9_190229</name>
</gene>